<evidence type="ECO:0000313" key="3">
    <source>
        <dbReference type="Proteomes" id="UP000498740"/>
    </source>
</evidence>
<reference evidence="2 3" key="1">
    <citation type="submission" date="2020-05" db="EMBL/GenBank/DDBJ databases">
        <title>Whole genome shotgun sequence of Streptomyces microflavus NBRC 13062.</title>
        <authorList>
            <person name="Komaki H."/>
            <person name="Tamura T."/>
        </authorList>
    </citation>
    <scope>NUCLEOTIDE SEQUENCE [LARGE SCALE GENOMIC DNA]</scope>
    <source>
        <strain evidence="2 3">NBRC 13062</strain>
    </source>
</reference>
<gene>
    <name evidence="2" type="ORF">Smic_80960</name>
</gene>
<protein>
    <submittedName>
        <fullName evidence="2">Uncharacterized protein</fullName>
    </submittedName>
</protein>
<evidence type="ECO:0000313" key="2">
    <source>
        <dbReference type="EMBL" id="GFN09540.1"/>
    </source>
</evidence>
<proteinExistence type="predicted"/>
<dbReference type="AlphaFoldDB" id="A0A7J0D482"/>
<evidence type="ECO:0000256" key="1">
    <source>
        <dbReference type="SAM" id="MobiDB-lite"/>
    </source>
</evidence>
<dbReference type="Proteomes" id="UP000498740">
    <property type="component" value="Unassembled WGS sequence"/>
</dbReference>
<comment type="caution">
    <text evidence="2">The sequence shown here is derived from an EMBL/GenBank/DDBJ whole genome shotgun (WGS) entry which is preliminary data.</text>
</comment>
<sequence length="165" mass="18437">MKDALWDGVLSVVDGLTKNEPGHFSSRDVANYSDDEQAVTCQMKMGQDDGTSQVYDITVSVKVREDSADWYWAGNGAALPGSVEESRRVVVEGNHYVIGSGGNGGFGGRRFDIEFFDGRRVTTHDLWSQGTIPPKHRERYPDNARFAPQPERSRFTAFDLLMEED</sequence>
<dbReference type="EMBL" id="BLWD01000002">
    <property type="protein sequence ID" value="GFN09540.1"/>
    <property type="molecule type" value="Genomic_DNA"/>
</dbReference>
<accession>A0A7J0D482</accession>
<feature type="region of interest" description="Disordered" evidence="1">
    <location>
        <begin position="129"/>
        <end position="148"/>
    </location>
</feature>
<dbReference type="RefSeq" id="WP_158706492.1">
    <property type="nucleotide sequence ID" value="NZ_BMUG01000005.1"/>
</dbReference>
<name>A0A7J0D482_STRMI</name>
<organism evidence="2 3">
    <name type="scientific">Streptomyces microflavus</name>
    <name type="common">Streptomyces lipmanii</name>
    <dbReference type="NCBI Taxonomy" id="1919"/>
    <lineage>
        <taxon>Bacteria</taxon>
        <taxon>Bacillati</taxon>
        <taxon>Actinomycetota</taxon>
        <taxon>Actinomycetes</taxon>
        <taxon>Kitasatosporales</taxon>
        <taxon>Streptomycetaceae</taxon>
        <taxon>Streptomyces</taxon>
    </lineage>
</organism>